<name>U4LKY7_PYROM</name>
<evidence type="ECO:0000313" key="2">
    <source>
        <dbReference type="Proteomes" id="UP000018144"/>
    </source>
</evidence>
<dbReference type="AlphaFoldDB" id="U4LKY7"/>
<dbReference type="EMBL" id="HF935415">
    <property type="protein sequence ID" value="CCX30025.1"/>
    <property type="molecule type" value="Genomic_DNA"/>
</dbReference>
<reference evidence="1 2" key="1">
    <citation type="journal article" date="2013" name="PLoS Genet.">
        <title>The genome and development-dependent transcriptomes of Pyronema confluens: a window into fungal evolution.</title>
        <authorList>
            <person name="Traeger S."/>
            <person name="Altegoer F."/>
            <person name="Freitag M."/>
            <person name="Gabaldon T."/>
            <person name="Kempken F."/>
            <person name="Kumar A."/>
            <person name="Marcet-Houben M."/>
            <person name="Poggeler S."/>
            <person name="Stajich J.E."/>
            <person name="Nowrousian M."/>
        </authorList>
    </citation>
    <scope>NUCLEOTIDE SEQUENCE [LARGE SCALE GENOMIC DNA]</scope>
    <source>
        <strain evidence="2">CBS 100304</strain>
        <tissue evidence="1">Vegetative mycelium</tissue>
    </source>
</reference>
<accession>U4LKY7</accession>
<keyword evidence="2" id="KW-1185">Reference proteome</keyword>
<evidence type="ECO:0000313" key="1">
    <source>
        <dbReference type="EMBL" id="CCX30025.1"/>
    </source>
</evidence>
<dbReference type="Proteomes" id="UP000018144">
    <property type="component" value="Unassembled WGS sequence"/>
</dbReference>
<sequence>MKRRFEAARPRLPAWVIKTRLLNSTWRLLEPYVFKKRLLAGEAPLADSPPLRLPVLSIRMAGDKIPLTKKFQTFFVDEQRRRQQRKLRPLPHADSISRLEERAWHPLFLEQPQCRTASDEDAWEIQVIRQFSRNLIDTESREIQVIRQSSKNMIGTESREIQVIRQSSKNMIGTESRELGDGYRAYCGPSNYPTHSYAPSAS</sequence>
<organism evidence="1 2">
    <name type="scientific">Pyronema omphalodes (strain CBS 100304)</name>
    <name type="common">Pyronema confluens</name>
    <dbReference type="NCBI Taxonomy" id="1076935"/>
    <lineage>
        <taxon>Eukaryota</taxon>
        <taxon>Fungi</taxon>
        <taxon>Dikarya</taxon>
        <taxon>Ascomycota</taxon>
        <taxon>Pezizomycotina</taxon>
        <taxon>Pezizomycetes</taxon>
        <taxon>Pezizales</taxon>
        <taxon>Pyronemataceae</taxon>
        <taxon>Pyronema</taxon>
    </lineage>
</organism>
<protein>
    <submittedName>
        <fullName evidence="1">Uncharacterized protein</fullName>
    </submittedName>
</protein>
<gene>
    <name evidence="1" type="ORF">PCON_08017</name>
</gene>
<proteinExistence type="predicted"/>